<protein>
    <submittedName>
        <fullName evidence="2">GNAT family N-acetyltransferase</fullName>
    </submittedName>
</protein>
<sequence length="165" mass="18431">MASLQIRPATTADLEAVWHLWKTIMDQKVYFPYDDTYTREQIEESWINLSNAIFVAETETEIVGAYILKPNQPGYGKHIANAAYMVDTRARGQGIGDQLCAHSVAAARTLGYRGMQFNLVVSTNKAAIRTWQANGFSIIGTVPGGFYQEGLGYVDAHIFFMDLTR</sequence>
<dbReference type="PANTHER" id="PTHR43138">
    <property type="entry name" value="ACETYLTRANSFERASE, GNAT FAMILY"/>
    <property type="match status" value="1"/>
</dbReference>
<dbReference type="SUPFAM" id="SSF55729">
    <property type="entry name" value="Acyl-CoA N-acyltransferases (Nat)"/>
    <property type="match status" value="1"/>
</dbReference>
<comment type="caution">
    <text evidence="2">The sequence shown here is derived from an EMBL/GenBank/DDBJ whole genome shotgun (WGS) entry which is preliminary data.</text>
</comment>
<dbReference type="RefSeq" id="WP_099153347.1">
    <property type="nucleotide sequence ID" value="NZ_PDUD01000033.1"/>
</dbReference>
<dbReference type="PROSITE" id="PS51186">
    <property type="entry name" value="GNAT"/>
    <property type="match status" value="1"/>
</dbReference>
<dbReference type="InterPro" id="IPR052742">
    <property type="entry name" value="Mito_N-acetyltransferase"/>
</dbReference>
<keyword evidence="3" id="KW-1185">Reference proteome</keyword>
<dbReference type="GO" id="GO:0016747">
    <property type="term" value="F:acyltransferase activity, transferring groups other than amino-acyl groups"/>
    <property type="evidence" value="ECO:0007669"/>
    <property type="project" value="InterPro"/>
</dbReference>
<reference evidence="2 3" key="1">
    <citation type="submission" date="2017-10" db="EMBL/GenBank/DDBJ databases">
        <title>The draft genome sequence of Lewinella nigricans NBRC 102662.</title>
        <authorList>
            <person name="Wang K."/>
        </authorList>
    </citation>
    <scope>NUCLEOTIDE SEQUENCE [LARGE SCALE GENOMIC DNA]</scope>
    <source>
        <strain evidence="2 3">NBRC 102662</strain>
    </source>
</reference>
<dbReference type="OrthoDB" id="5319888at2"/>
<evidence type="ECO:0000313" key="3">
    <source>
        <dbReference type="Proteomes" id="UP000223913"/>
    </source>
</evidence>
<feature type="domain" description="N-acetyltransferase" evidence="1">
    <location>
        <begin position="4"/>
        <end position="165"/>
    </location>
</feature>
<dbReference type="InterPro" id="IPR000182">
    <property type="entry name" value="GNAT_dom"/>
</dbReference>
<dbReference type="Proteomes" id="UP000223913">
    <property type="component" value="Unassembled WGS sequence"/>
</dbReference>
<dbReference type="InterPro" id="IPR016181">
    <property type="entry name" value="Acyl_CoA_acyltransferase"/>
</dbReference>
<proteinExistence type="predicted"/>
<name>A0A2D0N4Y4_FLAN2</name>
<dbReference type="Pfam" id="PF00583">
    <property type="entry name" value="Acetyltransf_1"/>
    <property type="match status" value="1"/>
</dbReference>
<accession>A0A2D0N4Y4</accession>
<organism evidence="2 3">
    <name type="scientific">Flavilitoribacter nigricans (strain ATCC 23147 / DSM 23189 / NBRC 102662 / NCIMB 1420 / SS-2)</name>
    <name type="common">Lewinella nigricans</name>
    <dbReference type="NCBI Taxonomy" id="1122177"/>
    <lineage>
        <taxon>Bacteria</taxon>
        <taxon>Pseudomonadati</taxon>
        <taxon>Bacteroidota</taxon>
        <taxon>Saprospiria</taxon>
        <taxon>Saprospirales</taxon>
        <taxon>Lewinellaceae</taxon>
        <taxon>Flavilitoribacter</taxon>
    </lineage>
</organism>
<gene>
    <name evidence="2" type="ORF">CRP01_27890</name>
</gene>
<evidence type="ECO:0000313" key="2">
    <source>
        <dbReference type="EMBL" id="PHN03219.1"/>
    </source>
</evidence>
<dbReference type="CDD" id="cd04301">
    <property type="entry name" value="NAT_SF"/>
    <property type="match status" value="1"/>
</dbReference>
<dbReference type="EMBL" id="PDUD01000033">
    <property type="protein sequence ID" value="PHN03219.1"/>
    <property type="molecule type" value="Genomic_DNA"/>
</dbReference>
<evidence type="ECO:0000259" key="1">
    <source>
        <dbReference type="PROSITE" id="PS51186"/>
    </source>
</evidence>
<dbReference type="AlphaFoldDB" id="A0A2D0N4Y4"/>
<dbReference type="PANTHER" id="PTHR43138:SF1">
    <property type="entry name" value="N-ACETYLTRANSFERASE ACA1"/>
    <property type="match status" value="1"/>
</dbReference>
<dbReference type="Gene3D" id="3.40.630.30">
    <property type="match status" value="1"/>
</dbReference>
<keyword evidence="2" id="KW-0808">Transferase</keyword>